<organism evidence="1 2">
    <name type="scientific">Tetradesmus obliquus</name>
    <name type="common">Green alga</name>
    <name type="synonym">Acutodesmus obliquus</name>
    <dbReference type="NCBI Taxonomy" id="3088"/>
    <lineage>
        <taxon>Eukaryota</taxon>
        <taxon>Viridiplantae</taxon>
        <taxon>Chlorophyta</taxon>
        <taxon>core chlorophytes</taxon>
        <taxon>Chlorophyceae</taxon>
        <taxon>CS clade</taxon>
        <taxon>Sphaeropleales</taxon>
        <taxon>Scenedesmaceae</taxon>
        <taxon>Tetradesmus</taxon>
    </lineage>
</organism>
<reference evidence="1 2" key="1">
    <citation type="submission" date="2023-05" db="EMBL/GenBank/DDBJ databases">
        <title>A 100% complete, gapless, phased diploid assembly of the Scenedesmus obliquus UTEX 3031 genome.</title>
        <authorList>
            <person name="Biondi T.C."/>
            <person name="Hanschen E.R."/>
            <person name="Kwon T."/>
            <person name="Eng W."/>
            <person name="Kruse C.P.S."/>
            <person name="Koehler S.I."/>
            <person name="Kunde Y."/>
            <person name="Gleasner C.D."/>
            <person name="You Mak K.T."/>
            <person name="Polle J."/>
            <person name="Hovde B.T."/>
            <person name="Starkenburg S.R."/>
        </authorList>
    </citation>
    <scope>NUCLEOTIDE SEQUENCE [LARGE SCALE GENOMIC DNA]</scope>
    <source>
        <strain evidence="1 2">DOE0152z</strain>
    </source>
</reference>
<evidence type="ECO:0000313" key="1">
    <source>
        <dbReference type="EMBL" id="WIA10863.1"/>
    </source>
</evidence>
<proteinExistence type="predicted"/>
<protein>
    <submittedName>
        <fullName evidence="1">Uncharacterized protein</fullName>
    </submittedName>
</protein>
<gene>
    <name evidence="1" type="ORF">OEZ85_011029</name>
</gene>
<dbReference type="EMBL" id="CP126209">
    <property type="protein sequence ID" value="WIA10863.1"/>
    <property type="molecule type" value="Genomic_DNA"/>
</dbReference>
<name>A0ABY8TTQ9_TETOB</name>
<sequence>MVGTPPAVLVLVDDLAHGSIALALVERVWQTLMIDHAIHELGSLATGPPAGTGTIVLCGMELSDATVPGWVRAFQGPIYAVSVGIAHGPMSSLDVFDHIFVRTQADYAAAIALGTDKANLTRMDDIGHAVISKESSTVSMGRPACLSMPLRSGRPLLGFCVSSACQSCVFESQLALASRLADVFEVCLLAFDPDDLMWNMQLAERNKRLHVIDAPELWDPITMSRLISLMSGVVTMHYTAALFALKVGLPCIAHHPGLAMVKMPGIVTFDNALPEVVADSIIAYMRERRYGNVVGPVPVSQPLEALSQIKAAIYMQRRKAIPVPVAGVCHTGVRENLSQLLASYLGVSISEAEEWLDTPASSAAKREFVRAFGKAEVEVARMFGFAVTRQVGVRLLLGQLTQRIFNSSGSAPLEAAEWLAQQQQQQQAAAAPVSGADAYCPDVPIRIQTVIDLSYIDQHDCEGLHRCGWAWVLKGLHRFDGQATGRTPALKLDAYLDRTMLWGYETLKAAGIIPYTAAWAGFIHHTFTSGVESMFERPLFLASLPHCRCLFVLSEYLAAQVRQALAEHGFGSVKVQVVRHPMQALPSTKMFNIANFLRCPERKLVQIGAWLRNTWSIFQLGITKRQGDFTVRKELGHPCSYSEGMLDMLRAMDESVELLQHMSNDQYDQLLGGPSEAIVFLHMKDASAVNTVIECMLRGTPIIVNRMPALEEINTLVTRLEALSHQYATLETQSVPVQEDIESLSTFIGSAKEYIATCYANIDGAKEVPFDAPVAVLPPDTQRPTIGIGYHFKLAPPAYMPHVTIDIADSAAANQLEDQLNARLSFVKDTGFLVKYAAFVRSAEDTQRDLEDALARLVKGKTRLNTEMVAVSQNIATLTSNMIMATTTTLHNMGYNPAEGQ</sequence>
<keyword evidence="2" id="KW-1185">Reference proteome</keyword>
<evidence type="ECO:0000313" key="2">
    <source>
        <dbReference type="Proteomes" id="UP001244341"/>
    </source>
</evidence>
<dbReference type="Proteomes" id="UP001244341">
    <property type="component" value="Chromosome 2b"/>
</dbReference>
<accession>A0ABY8TTQ9</accession>